<accession>A0A9P9YP68</accession>
<name>A0A9P9YP68_9MUSC</name>
<gene>
    <name evidence="2" type="ORF">M5D96_006455</name>
</gene>
<evidence type="ECO:0000313" key="3">
    <source>
        <dbReference type="Proteomes" id="UP001059596"/>
    </source>
</evidence>
<organism evidence="2 3">
    <name type="scientific">Drosophila gunungcola</name>
    <name type="common">fruit fly</name>
    <dbReference type="NCBI Taxonomy" id="103775"/>
    <lineage>
        <taxon>Eukaryota</taxon>
        <taxon>Metazoa</taxon>
        <taxon>Ecdysozoa</taxon>
        <taxon>Arthropoda</taxon>
        <taxon>Hexapoda</taxon>
        <taxon>Insecta</taxon>
        <taxon>Pterygota</taxon>
        <taxon>Neoptera</taxon>
        <taxon>Endopterygota</taxon>
        <taxon>Diptera</taxon>
        <taxon>Brachycera</taxon>
        <taxon>Muscomorpha</taxon>
        <taxon>Ephydroidea</taxon>
        <taxon>Drosophilidae</taxon>
        <taxon>Drosophila</taxon>
        <taxon>Sophophora</taxon>
    </lineage>
</organism>
<protein>
    <submittedName>
        <fullName evidence="2">Uncharacterized protein</fullName>
    </submittedName>
</protein>
<comment type="caution">
    <text evidence="2">The sequence shown here is derived from an EMBL/GenBank/DDBJ whole genome shotgun (WGS) entry which is preliminary data.</text>
</comment>
<feature type="compositionally biased region" description="Polar residues" evidence="1">
    <location>
        <begin position="9"/>
        <end position="21"/>
    </location>
</feature>
<keyword evidence="3" id="KW-1185">Reference proteome</keyword>
<proteinExistence type="predicted"/>
<dbReference type="AlphaFoldDB" id="A0A9P9YP68"/>
<feature type="non-terminal residue" evidence="2">
    <location>
        <position position="84"/>
    </location>
</feature>
<evidence type="ECO:0000313" key="2">
    <source>
        <dbReference type="EMBL" id="KAI8040512.1"/>
    </source>
</evidence>
<sequence length="84" mass="9722">RRCPRLLYRTSSSPNTIQHPPSTIHDTPYTTHHTPYTIIIIVIRDQRSDLRRCVCQKRLVNQTTAATTANGYDFDYGYGYGYTI</sequence>
<evidence type="ECO:0000256" key="1">
    <source>
        <dbReference type="SAM" id="MobiDB-lite"/>
    </source>
</evidence>
<dbReference type="Proteomes" id="UP001059596">
    <property type="component" value="Unassembled WGS sequence"/>
</dbReference>
<feature type="region of interest" description="Disordered" evidence="1">
    <location>
        <begin position="9"/>
        <end position="28"/>
    </location>
</feature>
<reference evidence="2" key="1">
    <citation type="journal article" date="2023" name="Genome Biol. Evol.">
        <title>Long-read-based Genome Assembly of Drosophila gunungcola Reveals Fewer Chemosensory Genes in Flower-breeding Species.</title>
        <authorList>
            <person name="Negi A."/>
            <person name="Liao B.Y."/>
            <person name="Yeh S.D."/>
        </authorList>
    </citation>
    <scope>NUCLEOTIDE SEQUENCE</scope>
    <source>
        <strain evidence="2">Sukarami</strain>
    </source>
</reference>
<dbReference type="EMBL" id="JAMKOV010000004">
    <property type="protein sequence ID" value="KAI8040512.1"/>
    <property type="molecule type" value="Genomic_DNA"/>
</dbReference>